<dbReference type="PANTHER" id="PTHR31450:SF3">
    <property type="entry name" value="TYPE III ENDOSOME MEMBRANE PROTEIN TEMP"/>
    <property type="match status" value="1"/>
</dbReference>
<dbReference type="Gene3D" id="3.80.10.10">
    <property type="entry name" value="Ribonuclease Inhibitor"/>
    <property type="match status" value="1"/>
</dbReference>
<dbReference type="Proteomes" id="UP000276133">
    <property type="component" value="Unassembled WGS sequence"/>
</dbReference>
<gene>
    <name evidence="3" type="ORF">BpHYR1_017007</name>
</gene>
<dbReference type="InterPro" id="IPR032675">
    <property type="entry name" value="LRR_dom_sf"/>
</dbReference>
<dbReference type="EMBL" id="REGN01008276">
    <property type="protein sequence ID" value="RNA03980.1"/>
    <property type="molecule type" value="Genomic_DNA"/>
</dbReference>
<dbReference type="AlphaFoldDB" id="A0A3M7PY17"/>
<evidence type="ECO:0000313" key="3">
    <source>
        <dbReference type="EMBL" id="RNA03980.1"/>
    </source>
</evidence>
<evidence type="ECO:0000256" key="2">
    <source>
        <dbReference type="ARBA" id="ARBA00022737"/>
    </source>
</evidence>
<comment type="caution">
    <text evidence="3">The sequence shown here is derived from an EMBL/GenBank/DDBJ whole genome shotgun (WGS) entry which is preliminary data.</text>
</comment>
<dbReference type="InterPro" id="IPR001611">
    <property type="entry name" value="Leu-rich_rpt"/>
</dbReference>
<name>A0A3M7PY17_BRAPC</name>
<dbReference type="PROSITE" id="PS51450">
    <property type="entry name" value="LRR"/>
    <property type="match status" value="2"/>
</dbReference>
<accession>A0A3M7PY17</accession>
<dbReference type="PANTHER" id="PTHR31450">
    <property type="entry name" value="LEUCINE-RICH REPEAT-CONTAINING PROTEIN 19 LRRC19 FAMILY MEMBER"/>
    <property type="match status" value="1"/>
</dbReference>
<dbReference type="InterPro" id="IPR003591">
    <property type="entry name" value="Leu-rich_rpt_typical-subtyp"/>
</dbReference>
<reference evidence="3 4" key="1">
    <citation type="journal article" date="2018" name="Sci. Rep.">
        <title>Genomic signatures of local adaptation to the degree of environmental predictability in rotifers.</title>
        <authorList>
            <person name="Franch-Gras L."/>
            <person name="Hahn C."/>
            <person name="Garcia-Roger E.M."/>
            <person name="Carmona M.J."/>
            <person name="Serra M."/>
            <person name="Gomez A."/>
        </authorList>
    </citation>
    <scope>NUCLEOTIDE SEQUENCE [LARGE SCALE GENOMIC DNA]</scope>
    <source>
        <strain evidence="3">HYR1</strain>
    </source>
</reference>
<keyword evidence="2" id="KW-0677">Repeat</keyword>
<keyword evidence="4" id="KW-1185">Reference proteome</keyword>
<proteinExistence type="predicted"/>
<keyword evidence="1" id="KW-0433">Leucine-rich repeat</keyword>
<sequence length="475" mass="55682">MNSLKRLLIEHYYNTINLIDINSEILISKTKKTKSVHHDRQILIKVVNSIEKLNIFELDLNNEAKITKFCFFVQNDIFMGNLVILNRYLNDQSIQMINNYESNKENIYEILLFELIKKRSDNFLIDLSKPEDNYLSNLDIDGHYLLKKICKSTMDEIGSIINLQNVSSLMLRNVSFELDEFLLSHFSKLQSISIQSSEIHLLTKVENFINLVKVDLSFNMIKKIRFNNLINLKILNLKGNLIETIDDQMFRGLSKLEELDLKFNKLKEIKAESLNDLVNLLKLDLSKNGKMKFDFDFRRRLVNLRYLNLGENLIQNIDVDGLGNLEYLNLEIDSEQIPDMSKLSNLNILVLKNVKHFNLDKNLRKLQFLILKFDTDPFLNNSIDVRNICHLDKLVNIKIQSRSLSPSVEINNYFKNNFKDLNEIEINIHSNRECQILINLNPSQEPVGFLYDMKHLYSNTSYAHVANFVITFKNY</sequence>
<protein>
    <submittedName>
        <fullName evidence="3">Insulin-like growth factor-binding complex acid labile subunit</fullName>
    </submittedName>
</protein>
<evidence type="ECO:0000313" key="4">
    <source>
        <dbReference type="Proteomes" id="UP000276133"/>
    </source>
</evidence>
<dbReference type="SMART" id="SM00369">
    <property type="entry name" value="LRR_TYP"/>
    <property type="match status" value="4"/>
</dbReference>
<dbReference type="STRING" id="10195.A0A3M7PY17"/>
<organism evidence="3 4">
    <name type="scientific">Brachionus plicatilis</name>
    <name type="common">Marine rotifer</name>
    <name type="synonym">Brachionus muelleri</name>
    <dbReference type="NCBI Taxonomy" id="10195"/>
    <lineage>
        <taxon>Eukaryota</taxon>
        <taxon>Metazoa</taxon>
        <taxon>Spiralia</taxon>
        <taxon>Gnathifera</taxon>
        <taxon>Rotifera</taxon>
        <taxon>Eurotatoria</taxon>
        <taxon>Monogononta</taxon>
        <taxon>Pseudotrocha</taxon>
        <taxon>Ploima</taxon>
        <taxon>Brachionidae</taxon>
        <taxon>Brachionus</taxon>
    </lineage>
</organism>
<dbReference type="SUPFAM" id="SSF52058">
    <property type="entry name" value="L domain-like"/>
    <property type="match status" value="1"/>
</dbReference>
<dbReference type="Pfam" id="PF13855">
    <property type="entry name" value="LRR_8"/>
    <property type="match status" value="1"/>
</dbReference>
<evidence type="ECO:0000256" key="1">
    <source>
        <dbReference type="ARBA" id="ARBA00022614"/>
    </source>
</evidence>